<keyword evidence="1" id="KW-1133">Transmembrane helix</keyword>
<name>A0AA35G727_9FIRM</name>
<dbReference type="Proteomes" id="UP001163687">
    <property type="component" value="Chromosome"/>
</dbReference>
<reference evidence="2" key="1">
    <citation type="submission" date="2022-03" db="EMBL/GenBank/DDBJ databases">
        <title>Complete genome sequence of Caldinitratiruptor microaerophilus.</title>
        <authorList>
            <person name="Mukaiyama R."/>
            <person name="Nishiyama T."/>
            <person name="Ueda K."/>
        </authorList>
    </citation>
    <scope>NUCLEOTIDE SEQUENCE</scope>
    <source>
        <strain evidence="2">JCM 16183</strain>
    </source>
</reference>
<keyword evidence="1" id="KW-0812">Transmembrane</keyword>
<gene>
    <name evidence="2" type="ORF">caldi_07210</name>
</gene>
<feature type="transmembrane region" description="Helical" evidence="1">
    <location>
        <begin position="58"/>
        <end position="77"/>
    </location>
</feature>
<proteinExistence type="predicted"/>
<dbReference type="EMBL" id="AP025628">
    <property type="protein sequence ID" value="BDG59631.1"/>
    <property type="molecule type" value="Genomic_DNA"/>
</dbReference>
<keyword evidence="1" id="KW-0472">Membrane</keyword>
<dbReference type="AlphaFoldDB" id="A0AA35G727"/>
<sequence length="80" mass="9012">MENPVPESYEELFKRIAEGPYHHGINARTFEHQLQVKVAYDQMTAAEKQSKAMIRATWVLAVVGVIQLIVTALSIIGRCD</sequence>
<keyword evidence="3" id="KW-1185">Reference proteome</keyword>
<dbReference type="RefSeq" id="WP_264843743.1">
    <property type="nucleotide sequence ID" value="NZ_AP025628.1"/>
</dbReference>
<evidence type="ECO:0000313" key="2">
    <source>
        <dbReference type="EMBL" id="BDG59631.1"/>
    </source>
</evidence>
<organism evidence="2 3">
    <name type="scientific">Caldinitratiruptor microaerophilus</name>
    <dbReference type="NCBI Taxonomy" id="671077"/>
    <lineage>
        <taxon>Bacteria</taxon>
        <taxon>Bacillati</taxon>
        <taxon>Bacillota</taxon>
        <taxon>Clostridia</taxon>
        <taxon>Eubacteriales</taxon>
        <taxon>Symbiobacteriaceae</taxon>
        <taxon>Caldinitratiruptor</taxon>
    </lineage>
</organism>
<evidence type="ECO:0000313" key="3">
    <source>
        <dbReference type="Proteomes" id="UP001163687"/>
    </source>
</evidence>
<dbReference type="KEGG" id="cmic:caldi_07210"/>
<protein>
    <submittedName>
        <fullName evidence="2">Uncharacterized protein</fullName>
    </submittedName>
</protein>
<accession>A0AA35G727</accession>
<evidence type="ECO:0000256" key="1">
    <source>
        <dbReference type="SAM" id="Phobius"/>
    </source>
</evidence>